<dbReference type="SUPFAM" id="SSF55424">
    <property type="entry name" value="FAD/NAD-linked reductases, dimerisation (C-terminal) domain"/>
    <property type="match status" value="1"/>
</dbReference>
<dbReference type="EC" id="1.16.1.1" evidence="13"/>
<dbReference type="SUPFAM" id="SSF51905">
    <property type="entry name" value="FAD/NAD(P)-binding domain"/>
    <property type="match status" value="1"/>
</dbReference>
<dbReference type="Proteomes" id="UP000675880">
    <property type="component" value="Unassembled WGS sequence"/>
</dbReference>
<reference evidence="13 14" key="1">
    <citation type="submission" date="2021-02" db="EMBL/GenBank/DDBJ databases">
        <authorList>
            <person name="Han P."/>
        </authorList>
    </citation>
    <scope>NUCLEOTIDE SEQUENCE [LARGE SCALE GENOMIC DNA]</scope>
    <source>
        <strain evidence="13">Candidatus Nitrospira sp. ZN2</strain>
    </source>
</reference>
<dbReference type="NCBIfam" id="NF004991">
    <property type="entry name" value="PRK06370.1-3"/>
    <property type="match status" value="1"/>
</dbReference>
<dbReference type="InterPro" id="IPR023753">
    <property type="entry name" value="FAD/NAD-binding_dom"/>
</dbReference>
<evidence type="ECO:0000256" key="7">
    <source>
        <dbReference type="ARBA" id="ARBA00023157"/>
    </source>
</evidence>
<evidence type="ECO:0000256" key="9">
    <source>
        <dbReference type="RuleBase" id="RU003691"/>
    </source>
</evidence>
<evidence type="ECO:0000256" key="2">
    <source>
        <dbReference type="ARBA" id="ARBA00007532"/>
    </source>
</evidence>
<comment type="similarity">
    <text evidence="2 9">Belongs to the class-I pyridine nucleotide-disulfide oxidoreductase family.</text>
</comment>
<dbReference type="EMBL" id="CAJNBJ010000001">
    <property type="protein sequence ID" value="CAE6689671.1"/>
    <property type="molecule type" value="Genomic_DNA"/>
</dbReference>
<gene>
    <name evidence="13" type="ORF">NSPZN2_10157</name>
</gene>
<protein>
    <submittedName>
        <fullName evidence="13">Mercuric reductase</fullName>
        <ecNumber evidence="13">1.16.1.1</ecNumber>
    </submittedName>
</protein>
<sequence>MMSRDARVGSSSMAAPAQPLVLPDDEYNRTLVENIHPSNWVNPEPAGRYNIVVIGAGTAGLITAVVAAGLGAKVALVERHLMGGDCLNVGCVPSKAVIRAANVWAQLRNASGFGAQMGSGASYDFGEAMARMRQVRARISRLDSAERYTSLGVDVYIGQGRFTGQDKAEVEGPAGNRTLSFVNAAVCTGARASAPPVPGLEDAGYLTNETVFSLTKLPPRIAVIGAGPIGCELAQAFARFGSRVSLFEAMHGIMPNEDRDAAEIVQRVMAKDGVTLFCCGKDVRVERTPEGKRLLVESHGQRHEVIVDEIVVGTGRSPNVQGLGLETVGVEFDTTGVRVNERLQSTNPRIYAAGDVCSRYKFTHAADAMAQILIQNALFPHPLGLGYARTDSLTMPWCTYTTPEVAHVGLYEADAKKTGMEVETYTYHFNEIDRAILDGEEEGFARLHIQKGTDRILGATIVSAHAGDLISEVSVAMNARVGAKTIAATIHPYPTRAEIIKKTVNLWRKAHFTPRTKAFLTRLFAWVRR</sequence>
<dbReference type="PANTHER" id="PTHR43014">
    <property type="entry name" value="MERCURIC REDUCTASE"/>
    <property type="match status" value="1"/>
</dbReference>
<evidence type="ECO:0000256" key="5">
    <source>
        <dbReference type="ARBA" id="ARBA00022857"/>
    </source>
</evidence>
<name>A0ABM8QCY3_9BACT</name>
<dbReference type="PIRSF" id="PIRSF000350">
    <property type="entry name" value="Mercury_reductase_MerA"/>
    <property type="match status" value="1"/>
</dbReference>
<dbReference type="PANTHER" id="PTHR43014:SF2">
    <property type="entry name" value="MERCURIC REDUCTASE"/>
    <property type="match status" value="1"/>
</dbReference>
<dbReference type="RefSeq" id="WP_246507317.1">
    <property type="nucleotide sequence ID" value="NZ_CAJNBJ010000001.1"/>
</dbReference>
<keyword evidence="4 9" id="KW-0274">FAD</keyword>
<feature type="domain" description="Pyridine nucleotide-disulphide oxidoreductase dimerisation" evidence="11">
    <location>
        <begin position="395"/>
        <end position="502"/>
    </location>
</feature>
<proteinExistence type="inferred from homology"/>
<keyword evidence="8 9" id="KW-0676">Redox-active center</keyword>
<evidence type="ECO:0000313" key="13">
    <source>
        <dbReference type="EMBL" id="CAE6689671.1"/>
    </source>
</evidence>
<dbReference type="PROSITE" id="PS00076">
    <property type="entry name" value="PYRIDINE_REDOX_1"/>
    <property type="match status" value="1"/>
</dbReference>
<evidence type="ECO:0000313" key="14">
    <source>
        <dbReference type="Proteomes" id="UP000675880"/>
    </source>
</evidence>
<dbReference type="Pfam" id="PF02852">
    <property type="entry name" value="Pyr_redox_dim"/>
    <property type="match status" value="1"/>
</dbReference>
<keyword evidence="3 9" id="KW-0285">Flavoprotein</keyword>
<keyword evidence="14" id="KW-1185">Reference proteome</keyword>
<dbReference type="InterPro" id="IPR012999">
    <property type="entry name" value="Pyr_OxRdtase_I_AS"/>
</dbReference>
<evidence type="ECO:0000259" key="11">
    <source>
        <dbReference type="Pfam" id="PF02852"/>
    </source>
</evidence>
<dbReference type="InterPro" id="IPR036188">
    <property type="entry name" value="FAD/NAD-bd_sf"/>
</dbReference>
<evidence type="ECO:0000256" key="3">
    <source>
        <dbReference type="ARBA" id="ARBA00022630"/>
    </source>
</evidence>
<feature type="transmembrane region" description="Helical" evidence="10">
    <location>
        <begin position="49"/>
        <end position="72"/>
    </location>
</feature>
<keyword evidence="6 9" id="KW-0560">Oxidoreductase</keyword>
<organism evidence="13 14">
    <name type="scientific">Nitrospira defluvii</name>
    <dbReference type="NCBI Taxonomy" id="330214"/>
    <lineage>
        <taxon>Bacteria</taxon>
        <taxon>Pseudomonadati</taxon>
        <taxon>Nitrospirota</taxon>
        <taxon>Nitrospiria</taxon>
        <taxon>Nitrospirales</taxon>
        <taxon>Nitrospiraceae</taxon>
        <taxon>Nitrospira</taxon>
    </lineage>
</organism>
<dbReference type="Pfam" id="PF07992">
    <property type="entry name" value="Pyr_redox_2"/>
    <property type="match status" value="1"/>
</dbReference>
<dbReference type="Gene3D" id="3.30.390.30">
    <property type="match status" value="1"/>
</dbReference>
<dbReference type="InterPro" id="IPR016156">
    <property type="entry name" value="FAD/NAD-linked_Rdtase_dimer_sf"/>
</dbReference>
<evidence type="ECO:0000256" key="6">
    <source>
        <dbReference type="ARBA" id="ARBA00023002"/>
    </source>
</evidence>
<keyword evidence="10" id="KW-0472">Membrane</keyword>
<dbReference type="PRINTS" id="PR00368">
    <property type="entry name" value="FADPNR"/>
</dbReference>
<evidence type="ECO:0000259" key="12">
    <source>
        <dbReference type="Pfam" id="PF07992"/>
    </source>
</evidence>
<evidence type="ECO:0000256" key="1">
    <source>
        <dbReference type="ARBA" id="ARBA00001974"/>
    </source>
</evidence>
<dbReference type="Gene3D" id="3.50.50.60">
    <property type="entry name" value="FAD/NAD(P)-binding domain"/>
    <property type="match status" value="2"/>
</dbReference>
<dbReference type="GO" id="GO:0016152">
    <property type="term" value="F:mercury (II) reductase (NADP+) activity"/>
    <property type="evidence" value="ECO:0007669"/>
    <property type="project" value="UniProtKB-EC"/>
</dbReference>
<keyword evidence="7" id="KW-1015">Disulfide bond</keyword>
<dbReference type="InterPro" id="IPR004099">
    <property type="entry name" value="Pyr_nucl-diS_OxRdtase_dimer"/>
</dbReference>
<dbReference type="InterPro" id="IPR001100">
    <property type="entry name" value="Pyr_nuc-diS_OxRdtase"/>
</dbReference>
<feature type="domain" description="FAD/NAD(P)-binding" evidence="12">
    <location>
        <begin position="49"/>
        <end position="369"/>
    </location>
</feature>
<accession>A0ABM8QCY3</accession>
<comment type="cofactor">
    <cofactor evidence="1">
        <name>FAD</name>
        <dbReference type="ChEBI" id="CHEBI:57692"/>
    </cofactor>
</comment>
<comment type="caution">
    <text evidence="13">The sequence shown here is derived from an EMBL/GenBank/DDBJ whole genome shotgun (WGS) entry which is preliminary data.</text>
</comment>
<evidence type="ECO:0000256" key="10">
    <source>
        <dbReference type="SAM" id="Phobius"/>
    </source>
</evidence>
<keyword evidence="5" id="KW-0521">NADP</keyword>
<evidence type="ECO:0000256" key="4">
    <source>
        <dbReference type="ARBA" id="ARBA00022827"/>
    </source>
</evidence>
<dbReference type="PRINTS" id="PR00411">
    <property type="entry name" value="PNDRDTASEI"/>
</dbReference>
<keyword evidence="10" id="KW-1133">Transmembrane helix</keyword>
<evidence type="ECO:0000256" key="8">
    <source>
        <dbReference type="ARBA" id="ARBA00023284"/>
    </source>
</evidence>
<keyword evidence="10" id="KW-0812">Transmembrane</keyword>